<dbReference type="PANTHER" id="PTHR46825:SF9">
    <property type="entry name" value="BETA-LACTAMASE-RELATED DOMAIN-CONTAINING PROTEIN"/>
    <property type="match status" value="1"/>
</dbReference>
<organism evidence="4 5">
    <name type="scientific">Pontibacter burrus</name>
    <dbReference type="NCBI Taxonomy" id="2704466"/>
    <lineage>
        <taxon>Bacteria</taxon>
        <taxon>Pseudomonadati</taxon>
        <taxon>Bacteroidota</taxon>
        <taxon>Cytophagia</taxon>
        <taxon>Cytophagales</taxon>
        <taxon>Hymenobacteraceae</taxon>
        <taxon>Pontibacter</taxon>
    </lineage>
</organism>
<dbReference type="SUPFAM" id="SSF56601">
    <property type="entry name" value="beta-lactamase/transpeptidase-like"/>
    <property type="match status" value="1"/>
</dbReference>
<feature type="domain" description="Beta-lactamase-related" evidence="2">
    <location>
        <begin position="41"/>
        <end position="338"/>
    </location>
</feature>
<dbReference type="EMBL" id="JAAGWD010000001">
    <property type="protein sequence ID" value="NEM96449.1"/>
    <property type="molecule type" value="Genomic_DNA"/>
</dbReference>
<name>A0A6B3LII1_9BACT</name>
<dbReference type="Gene3D" id="3.40.710.10">
    <property type="entry name" value="DD-peptidase/beta-lactamase superfamily"/>
    <property type="match status" value="1"/>
</dbReference>
<reference evidence="4 5" key="1">
    <citation type="submission" date="2020-02" db="EMBL/GenBank/DDBJ databases">
        <authorList>
            <person name="Kim M.K."/>
        </authorList>
    </citation>
    <scope>NUCLEOTIDE SEQUENCE [LARGE SCALE GENOMIC DNA]</scope>
    <source>
        <strain evidence="4 5">BT327</strain>
    </source>
</reference>
<dbReference type="InterPro" id="IPR021860">
    <property type="entry name" value="Peptidase_S12_Pab87-rel_C"/>
</dbReference>
<dbReference type="InterPro" id="IPR001466">
    <property type="entry name" value="Beta-lactam-related"/>
</dbReference>
<proteinExistence type="predicted"/>
<dbReference type="Pfam" id="PF00144">
    <property type="entry name" value="Beta-lactamase"/>
    <property type="match status" value="1"/>
</dbReference>
<dbReference type="PANTHER" id="PTHR46825">
    <property type="entry name" value="D-ALANYL-D-ALANINE-CARBOXYPEPTIDASE/ENDOPEPTIDASE AMPH"/>
    <property type="match status" value="1"/>
</dbReference>
<evidence type="ECO:0000256" key="1">
    <source>
        <dbReference type="SAM" id="SignalP"/>
    </source>
</evidence>
<feature type="chain" id="PRO_5025445186" evidence="1">
    <location>
        <begin position="31"/>
        <end position="456"/>
    </location>
</feature>
<accession>A0A6B3LII1</accession>
<gene>
    <name evidence="4" type="ORF">GXP69_01965</name>
</gene>
<comment type="caution">
    <text evidence="4">The sequence shown here is derived from an EMBL/GenBank/DDBJ whole genome shotgun (WGS) entry which is preliminary data.</text>
</comment>
<protein>
    <submittedName>
        <fullName evidence="4">Serine hydrolase</fullName>
    </submittedName>
</protein>
<dbReference type="InterPro" id="IPR050491">
    <property type="entry name" value="AmpC-like"/>
</dbReference>
<dbReference type="Pfam" id="PF11954">
    <property type="entry name" value="DUF3471"/>
    <property type="match status" value="1"/>
</dbReference>
<keyword evidence="4" id="KW-0378">Hydrolase</keyword>
<dbReference type="RefSeq" id="WP_163911681.1">
    <property type="nucleotide sequence ID" value="NZ_JAAGWD010000001.1"/>
</dbReference>
<sequence length="456" mass="50385">MKKINYTPAALLRALAAFLLLLLLHNQAVAQIPQDVTAKLDAYLSAHQAQGTFSGTVAITQHGKTVYSKGFGMADYEATIANGPDIKYRIGSVTKSFTAILIMQLQEQGKLNVHDKLSKYLPDFPNSDKITLQHLLTHTSGLPDYVMLWKDVNTKPATNQQIIEFFKDYALEFEPGTKWKYNSTGYILLGRVIEVVTKKPYDKVLARQILKPLKMQTAGLEFSAPVAGLAKGYNNDGLERKAARYIDMSWCHAAGAMYATPADLAKLDAALQTNKLLNEASKKEMFTPVMKNYAYGWVVDSVHQTQRISHSGAINGFKANLIRLPAHNISITIMSNYESQQINGPISSDITAIVMGAPYEVPVARKMVQLSAEQLGAYVGEYQVGPKMIFKVTLEDNLLYVGAAGQESFAIFPEAEDKFFVKVAPAQVTFEKDADGKITKMLMHHKGKVMPAARLN</sequence>
<keyword evidence="5" id="KW-1185">Reference proteome</keyword>
<feature type="signal peptide" evidence="1">
    <location>
        <begin position="1"/>
        <end position="30"/>
    </location>
</feature>
<dbReference type="InterPro" id="IPR012338">
    <property type="entry name" value="Beta-lactam/transpept-like"/>
</dbReference>
<evidence type="ECO:0000313" key="5">
    <source>
        <dbReference type="Proteomes" id="UP000474777"/>
    </source>
</evidence>
<dbReference type="Proteomes" id="UP000474777">
    <property type="component" value="Unassembled WGS sequence"/>
</dbReference>
<keyword evidence="1" id="KW-0732">Signal</keyword>
<evidence type="ECO:0000313" key="4">
    <source>
        <dbReference type="EMBL" id="NEM96449.1"/>
    </source>
</evidence>
<dbReference type="AlphaFoldDB" id="A0A6B3LII1"/>
<evidence type="ECO:0000259" key="3">
    <source>
        <dbReference type="Pfam" id="PF11954"/>
    </source>
</evidence>
<feature type="domain" description="Peptidase S12 Pab87-related C-terminal" evidence="3">
    <location>
        <begin position="365"/>
        <end position="444"/>
    </location>
</feature>
<dbReference type="GO" id="GO:0016787">
    <property type="term" value="F:hydrolase activity"/>
    <property type="evidence" value="ECO:0007669"/>
    <property type="project" value="UniProtKB-KW"/>
</dbReference>
<evidence type="ECO:0000259" key="2">
    <source>
        <dbReference type="Pfam" id="PF00144"/>
    </source>
</evidence>